<dbReference type="InterPro" id="IPR029510">
    <property type="entry name" value="Ald_DH_CS_GLU"/>
</dbReference>
<evidence type="ECO:0000256" key="4">
    <source>
        <dbReference type="ARBA" id="ARBA00023027"/>
    </source>
</evidence>
<comment type="similarity">
    <text evidence="2 8">Belongs to the aldehyde dehydrogenase family.</text>
</comment>
<sequence length="605" mass="66567">MINVSLNLSLKDIYFICERKEGESVLLGNTLVNIRQKNMLRSLFITTKKTNLLIRNKFTYSGLTSADFLKNPTNEPVLTYKKGSVERESLEEALKELSNSVAEVPLIVGTKTVKGSLDQNQIMPSDKATTIAKFSNATPNDINEAIESALSVREKWANKTLKERAEIFLEAADLCAGKYRMKLNASTMLGQGKTIVQAEIDAACELVDFLRFNAYFALDIEKYKPISTSISKNEMIYRPMEGFVASIAPFNFTAIGGNLASAPALAGNVVIFKPSNTAVLSNYFIMKIFEEAGLPKGVISFLPSDGPVFGNTVTDHSHLAAINFTGSVPTFVHLWKQVGEKLGKGKYITFPKLVGECGGKNFHFVHPSADLQSVVNGTILSAFEYSGQKCSACSRVYLPKSLWSQFQTEFGKVLKDIKVGDVREGDSFTSSVIDEIAFKRIKKYIDSAKNKEDGAEIVFGGNYDDSKGFFIQPTLVKVSSPKSKIFKEEIFGPVVSVYLYPDNEIDTVLNNVKNDTPYGLTGAVFSRDGEFLRKAALVLRDAVGNLYLNDKSTGSVVGQQPFGGARMSGTNDKAGGPHYFLKWTSPQTIKTTSVPLTTWRYPSME</sequence>
<evidence type="ECO:0000259" key="11">
    <source>
        <dbReference type="Pfam" id="PF00171"/>
    </source>
</evidence>
<name>A0A0K0ES83_STRER</name>
<dbReference type="WBParaSite" id="TCONS_00016440.p1">
    <property type="protein sequence ID" value="TCONS_00016440.p1"/>
    <property type="gene ID" value="XLOC_011042"/>
</dbReference>
<dbReference type="AlphaFoldDB" id="A0A0K0ES83"/>
<proteinExistence type="inferred from homology"/>
<dbReference type="InterPro" id="IPR050485">
    <property type="entry name" value="Proline_metab_enzyme"/>
</dbReference>
<evidence type="ECO:0000256" key="3">
    <source>
        <dbReference type="ARBA" id="ARBA00023002"/>
    </source>
</evidence>
<evidence type="ECO:0000313" key="12">
    <source>
        <dbReference type="Proteomes" id="UP000035681"/>
    </source>
</evidence>
<dbReference type="InterPro" id="IPR016163">
    <property type="entry name" value="Ald_DH_C"/>
</dbReference>
<organism evidence="13">
    <name type="scientific">Strongyloides stercoralis</name>
    <name type="common">Threadworm</name>
    <dbReference type="NCBI Taxonomy" id="6248"/>
    <lineage>
        <taxon>Eukaryota</taxon>
        <taxon>Metazoa</taxon>
        <taxon>Ecdysozoa</taxon>
        <taxon>Nematoda</taxon>
        <taxon>Chromadorea</taxon>
        <taxon>Rhabditida</taxon>
        <taxon>Tylenchina</taxon>
        <taxon>Panagrolaimomorpha</taxon>
        <taxon>Strongyloidoidea</taxon>
        <taxon>Strongyloididae</taxon>
        <taxon>Strongyloides</taxon>
    </lineage>
</organism>
<evidence type="ECO:0000313" key="13">
    <source>
        <dbReference type="WBParaSite" id="SSTP_0001231100.1"/>
    </source>
</evidence>
<comment type="catalytic activity">
    <reaction evidence="6 9">
        <text>L-glutamate 5-semialdehyde + NAD(+) + H2O = L-glutamate + NADH + 2 H(+)</text>
        <dbReference type="Rhea" id="RHEA:30235"/>
        <dbReference type="ChEBI" id="CHEBI:15377"/>
        <dbReference type="ChEBI" id="CHEBI:15378"/>
        <dbReference type="ChEBI" id="CHEBI:29985"/>
        <dbReference type="ChEBI" id="CHEBI:57540"/>
        <dbReference type="ChEBI" id="CHEBI:57945"/>
        <dbReference type="ChEBI" id="CHEBI:58066"/>
        <dbReference type="EC" id="1.2.1.88"/>
    </reaction>
</comment>
<protein>
    <recommendedName>
        <fullName evidence="9 10">Multifunctional fusion protein</fullName>
    </recommendedName>
    <domain>
        <recommendedName>
            <fullName evidence="10">Delta-1-pyrroline-5-carboxylate dehydrogenase</fullName>
            <shortName evidence="10">P5C dehydrogenase</shortName>
        </recommendedName>
        <alternativeName>
            <fullName evidence="9">L-glutamate gamma-semialdehyde dehydrogenase</fullName>
        </alternativeName>
    </domain>
    <domain>
        <recommendedName>
            <fullName evidence="9">L-glutamate gamma-semialdehyde dehydrogenase</fullName>
            <ecNumber evidence="9">1.2.1.88</ecNumber>
        </recommendedName>
    </domain>
</protein>
<dbReference type="EC" id="1.2.1.88" evidence="9"/>
<dbReference type="STRING" id="6248.A0A0K0ES83"/>
<keyword evidence="3 8" id="KW-0560">Oxidoreductase</keyword>
<accession>A0A0K0ES83</accession>
<dbReference type="InterPro" id="IPR016160">
    <property type="entry name" value="Ald_DH_CS_CYS"/>
</dbReference>
<dbReference type="PROSITE" id="PS00070">
    <property type="entry name" value="ALDEHYDE_DEHYDR_CYS"/>
    <property type="match status" value="1"/>
</dbReference>
<evidence type="ECO:0000256" key="9">
    <source>
        <dbReference type="RuleBase" id="RU366016"/>
    </source>
</evidence>
<evidence type="ECO:0000256" key="5">
    <source>
        <dbReference type="ARBA" id="ARBA00023062"/>
    </source>
</evidence>
<reference evidence="13" key="1">
    <citation type="submission" date="2015-08" db="UniProtKB">
        <authorList>
            <consortium name="WormBaseParasite"/>
        </authorList>
    </citation>
    <scope>IDENTIFICATION</scope>
</reference>
<evidence type="ECO:0000256" key="1">
    <source>
        <dbReference type="ARBA" id="ARBA00004786"/>
    </source>
</evidence>
<dbReference type="InterPro" id="IPR016162">
    <property type="entry name" value="Ald_DH_N"/>
</dbReference>
<dbReference type="InterPro" id="IPR016161">
    <property type="entry name" value="Ald_DH/histidinol_DH"/>
</dbReference>
<dbReference type="GO" id="GO:0010133">
    <property type="term" value="P:L-proline catabolic process to L-glutamate"/>
    <property type="evidence" value="ECO:0007669"/>
    <property type="project" value="UniProtKB-UniRule"/>
</dbReference>
<dbReference type="InterPro" id="IPR005931">
    <property type="entry name" value="P5CDH/ALDH4A1"/>
</dbReference>
<feature type="active site" evidence="7">
    <location>
        <position position="356"/>
    </location>
</feature>
<evidence type="ECO:0000256" key="2">
    <source>
        <dbReference type="ARBA" id="ARBA00009986"/>
    </source>
</evidence>
<dbReference type="Gene3D" id="3.40.605.10">
    <property type="entry name" value="Aldehyde Dehydrogenase, Chain A, domain 1"/>
    <property type="match status" value="1"/>
</dbReference>
<evidence type="ECO:0000256" key="10">
    <source>
        <dbReference type="RuleBase" id="RU366030"/>
    </source>
</evidence>
<dbReference type="GO" id="GO:0005759">
    <property type="term" value="C:mitochondrial matrix"/>
    <property type="evidence" value="ECO:0007669"/>
    <property type="project" value="TreeGrafter"/>
</dbReference>
<dbReference type="SUPFAM" id="SSF53720">
    <property type="entry name" value="ALDH-like"/>
    <property type="match status" value="1"/>
</dbReference>
<evidence type="ECO:0000256" key="7">
    <source>
        <dbReference type="PROSITE-ProRule" id="PRU10007"/>
    </source>
</evidence>
<dbReference type="PROSITE" id="PS00687">
    <property type="entry name" value="ALDEHYDE_DEHYDR_GLU"/>
    <property type="match status" value="1"/>
</dbReference>
<feature type="domain" description="Aldehyde dehydrogenase" evidence="11">
    <location>
        <begin position="121"/>
        <end position="589"/>
    </location>
</feature>
<dbReference type="Gene3D" id="3.40.309.10">
    <property type="entry name" value="Aldehyde Dehydrogenase, Chain A, domain 2"/>
    <property type="match status" value="1"/>
</dbReference>
<dbReference type="InterPro" id="IPR015590">
    <property type="entry name" value="Aldehyde_DH_dom"/>
</dbReference>
<dbReference type="NCBIfam" id="TIGR01236">
    <property type="entry name" value="D1pyr5carbox1"/>
    <property type="match status" value="1"/>
</dbReference>
<comment type="pathway">
    <text evidence="1 9">Amino-acid degradation; L-proline degradation into L-glutamate; L-glutamate from L-proline: step 2/2.</text>
</comment>
<dbReference type="Pfam" id="PF00171">
    <property type="entry name" value="Aldedh"/>
    <property type="match status" value="1"/>
</dbReference>
<keyword evidence="4 9" id="KW-0520">NAD</keyword>
<evidence type="ECO:0000256" key="6">
    <source>
        <dbReference type="ARBA" id="ARBA00048142"/>
    </source>
</evidence>
<dbReference type="FunFam" id="3.40.309.10:FF:000005">
    <property type="entry name" value="1-pyrroline-5-carboxylate dehydrogenase 1"/>
    <property type="match status" value="1"/>
</dbReference>
<keyword evidence="5 9" id="KW-0642">Proline metabolism</keyword>
<dbReference type="WBParaSite" id="SSTP_0001231100.1">
    <property type="protein sequence ID" value="SSTP_0001231100.1"/>
    <property type="gene ID" value="SSTP_0001231100"/>
</dbReference>
<dbReference type="Proteomes" id="UP000035681">
    <property type="component" value="Unplaced"/>
</dbReference>
<dbReference type="UniPathway" id="UPA00261">
    <property type="reaction ID" value="UER00374"/>
</dbReference>
<dbReference type="PANTHER" id="PTHR42862">
    <property type="entry name" value="DELTA-1-PYRROLINE-5-CARBOXYLATE DEHYDROGENASE 1, ISOFORM A-RELATED"/>
    <property type="match status" value="1"/>
</dbReference>
<keyword evidence="12" id="KW-1185">Reference proteome</keyword>
<evidence type="ECO:0000256" key="8">
    <source>
        <dbReference type="RuleBase" id="RU003345"/>
    </source>
</evidence>
<dbReference type="FunFam" id="3.40.605.10:FF:000006">
    <property type="entry name" value="1-pyrroline-5-carboxylate dehydrogenase"/>
    <property type="match status" value="1"/>
</dbReference>
<dbReference type="GO" id="GO:0003842">
    <property type="term" value="F:L-glutamate gamma-semialdehyde dehydrogenase activity"/>
    <property type="evidence" value="ECO:0007669"/>
    <property type="project" value="UniProtKB-UniRule"/>
</dbReference>
<dbReference type="CDD" id="cd07123">
    <property type="entry name" value="ALDH_F4-17_P5CDH"/>
    <property type="match status" value="1"/>
</dbReference>
<dbReference type="PANTHER" id="PTHR42862:SF1">
    <property type="entry name" value="DELTA-1-PYRROLINE-5-CARBOXYLATE DEHYDROGENASE 2, ISOFORM A-RELATED"/>
    <property type="match status" value="1"/>
</dbReference>